<dbReference type="GO" id="GO:0045329">
    <property type="term" value="P:carnitine biosynthetic process"/>
    <property type="evidence" value="ECO:0007669"/>
    <property type="project" value="TreeGrafter"/>
</dbReference>
<evidence type="ECO:0000256" key="3">
    <source>
        <dbReference type="ARBA" id="ARBA00022723"/>
    </source>
</evidence>
<evidence type="ECO:0000259" key="7">
    <source>
        <dbReference type="Pfam" id="PF02668"/>
    </source>
</evidence>
<dbReference type="FunFam" id="3.30.2020.30:FF:000002">
    <property type="entry name" value="Putative gamma-butyrobetaine dioxygenase"/>
    <property type="match status" value="1"/>
</dbReference>
<dbReference type="InterPro" id="IPR042098">
    <property type="entry name" value="TauD-like_sf"/>
</dbReference>
<dbReference type="Gene3D" id="3.30.2020.30">
    <property type="match status" value="1"/>
</dbReference>
<evidence type="ECO:0000256" key="4">
    <source>
        <dbReference type="ARBA" id="ARBA00022964"/>
    </source>
</evidence>
<dbReference type="PANTHER" id="PTHR10696:SF25">
    <property type="entry name" value="OXIDOREDUCTASE AIM17-RELATED"/>
    <property type="match status" value="1"/>
</dbReference>
<evidence type="ECO:0008006" key="11">
    <source>
        <dbReference type="Google" id="ProtNLM"/>
    </source>
</evidence>
<keyword evidence="10" id="KW-1185">Reference proteome</keyword>
<evidence type="ECO:0000313" key="10">
    <source>
        <dbReference type="Proteomes" id="UP001215151"/>
    </source>
</evidence>
<keyword evidence="3" id="KW-0479">Metal-binding</keyword>
<evidence type="ECO:0000256" key="1">
    <source>
        <dbReference type="ARBA" id="ARBA00001954"/>
    </source>
</evidence>
<gene>
    <name evidence="9" type="ORF">ONZ51_g7128</name>
</gene>
<dbReference type="SUPFAM" id="SSF51197">
    <property type="entry name" value="Clavaminate synthase-like"/>
    <property type="match status" value="1"/>
</dbReference>
<comment type="cofactor">
    <cofactor evidence="1">
        <name>Fe(2+)</name>
        <dbReference type="ChEBI" id="CHEBI:29033"/>
    </cofactor>
</comment>
<dbReference type="AlphaFoldDB" id="A0AAD7TR27"/>
<name>A0AAD7TR27_9APHY</name>
<evidence type="ECO:0000256" key="5">
    <source>
        <dbReference type="ARBA" id="ARBA00023002"/>
    </source>
</evidence>
<evidence type="ECO:0000256" key="6">
    <source>
        <dbReference type="ARBA" id="ARBA00023004"/>
    </source>
</evidence>
<reference evidence="9" key="1">
    <citation type="submission" date="2022-11" db="EMBL/GenBank/DDBJ databases">
        <title>Genome Sequence of Cubamyces cubensis.</title>
        <authorList>
            <person name="Buettner E."/>
        </authorList>
    </citation>
    <scope>NUCLEOTIDE SEQUENCE</scope>
    <source>
        <strain evidence="9">MPL-01</strain>
    </source>
</reference>
<evidence type="ECO:0000259" key="8">
    <source>
        <dbReference type="Pfam" id="PF06155"/>
    </source>
</evidence>
<dbReference type="InterPro" id="IPR038492">
    <property type="entry name" value="GBBH-like_N_sf"/>
</dbReference>
<accession>A0AAD7TR27</accession>
<dbReference type="Pfam" id="PF02668">
    <property type="entry name" value="TauD"/>
    <property type="match status" value="1"/>
</dbReference>
<comment type="caution">
    <text evidence="9">The sequence shown here is derived from an EMBL/GenBank/DDBJ whole genome shotgun (WGS) entry which is preliminary data.</text>
</comment>
<proteinExistence type="inferred from homology"/>
<sequence length="418" mass="47860">MLSRHFVTRSFISFNLRRHVARRLSSYSAPSDRAKDALVYNGHVYPYVWLRDSCQCPSCLHPSTRQKLHKTSDIPVTSKPNEGGIRVSNDGVDITWSSGHRSHYPAKFLSRYASRDSLHAFHRDVEKVQWDVERLNSAQDLFISYQAISSPAGLLSAITQLTKYGLLFITSVPNERTSNEKCELRTLGERFGELRKTFYGETWDVKNIRNSRNIAYTNVDLGLHMDLLYFQHPPRYQILHCLRNRVEGGKSIFVDAAHVASKLRVEDPAAFDVLASTPVAFHYINDGHHLHYSHPTIQLSRFQEDKSSPRAIEFINYSPPFQAPLALDTPPTFYPALKRFASMLEDPTVTFEYLLREGDAVLFDNRRVLHARTAFRERDGSESADGETNRWLKGCYLEADAVLDRGRVLREQLKKGSI</sequence>
<dbReference type="Pfam" id="PF06155">
    <property type="entry name" value="GBBH-like_N"/>
    <property type="match status" value="1"/>
</dbReference>
<protein>
    <recommendedName>
        <fullName evidence="11">Clavaminate synthase-like protein</fullName>
    </recommendedName>
</protein>
<dbReference type="InterPro" id="IPR050411">
    <property type="entry name" value="AlphaKG_dependent_hydroxylases"/>
</dbReference>
<keyword evidence="6" id="KW-0408">Iron</keyword>
<feature type="domain" description="Gamma-butyrobetaine hydroxylase-like N-terminal" evidence="8">
    <location>
        <begin position="43"/>
        <end position="109"/>
    </location>
</feature>
<evidence type="ECO:0000313" key="9">
    <source>
        <dbReference type="EMBL" id="KAJ8474568.1"/>
    </source>
</evidence>
<organism evidence="9 10">
    <name type="scientific">Trametes cubensis</name>
    <dbReference type="NCBI Taxonomy" id="1111947"/>
    <lineage>
        <taxon>Eukaryota</taxon>
        <taxon>Fungi</taxon>
        <taxon>Dikarya</taxon>
        <taxon>Basidiomycota</taxon>
        <taxon>Agaricomycotina</taxon>
        <taxon>Agaricomycetes</taxon>
        <taxon>Polyporales</taxon>
        <taxon>Polyporaceae</taxon>
        <taxon>Trametes</taxon>
    </lineage>
</organism>
<dbReference type="GO" id="GO:0016706">
    <property type="term" value="F:2-oxoglutarate-dependent dioxygenase activity"/>
    <property type="evidence" value="ECO:0007669"/>
    <property type="project" value="UniProtKB-ARBA"/>
</dbReference>
<dbReference type="Gene3D" id="3.60.130.10">
    <property type="entry name" value="Clavaminate synthase-like"/>
    <property type="match status" value="1"/>
</dbReference>
<dbReference type="PANTHER" id="PTHR10696">
    <property type="entry name" value="GAMMA-BUTYROBETAINE HYDROXYLASE-RELATED"/>
    <property type="match status" value="1"/>
</dbReference>
<keyword evidence="4" id="KW-0223">Dioxygenase</keyword>
<dbReference type="InterPro" id="IPR003819">
    <property type="entry name" value="TauD/TfdA-like"/>
</dbReference>
<evidence type="ECO:0000256" key="2">
    <source>
        <dbReference type="ARBA" id="ARBA00008654"/>
    </source>
</evidence>
<dbReference type="GO" id="GO:0005739">
    <property type="term" value="C:mitochondrion"/>
    <property type="evidence" value="ECO:0007669"/>
    <property type="project" value="TreeGrafter"/>
</dbReference>
<dbReference type="Proteomes" id="UP001215151">
    <property type="component" value="Unassembled WGS sequence"/>
</dbReference>
<comment type="similarity">
    <text evidence="2">Belongs to the gamma-BBH/TMLD family.</text>
</comment>
<dbReference type="InterPro" id="IPR010376">
    <property type="entry name" value="GBBH-like_N"/>
</dbReference>
<dbReference type="GO" id="GO:0046872">
    <property type="term" value="F:metal ion binding"/>
    <property type="evidence" value="ECO:0007669"/>
    <property type="project" value="UniProtKB-KW"/>
</dbReference>
<dbReference type="CDD" id="cd00250">
    <property type="entry name" value="CAS_like"/>
    <property type="match status" value="1"/>
</dbReference>
<dbReference type="EMBL" id="JAPEVG010000184">
    <property type="protein sequence ID" value="KAJ8474568.1"/>
    <property type="molecule type" value="Genomic_DNA"/>
</dbReference>
<keyword evidence="5" id="KW-0560">Oxidoreductase</keyword>
<feature type="domain" description="TauD/TfdA-like" evidence="7">
    <location>
        <begin position="156"/>
        <end position="396"/>
    </location>
</feature>